<dbReference type="RefSeq" id="WP_153351533.1">
    <property type="nucleotide sequence ID" value="NZ_JBQQMC010000052.1"/>
</dbReference>
<evidence type="ECO:0000313" key="5">
    <source>
        <dbReference type="Proteomes" id="UP000447574"/>
    </source>
</evidence>
<evidence type="ECO:0000259" key="2">
    <source>
        <dbReference type="Pfam" id="PF11740"/>
    </source>
</evidence>
<comment type="caution">
    <text evidence="3">The sequence shown here is derived from an EMBL/GenBank/DDBJ whole genome shotgun (WGS) entry which is preliminary data.</text>
</comment>
<proteinExistence type="predicted"/>
<feature type="domain" description="KfrA N-terminal DNA-binding" evidence="2">
    <location>
        <begin position="7"/>
        <end position="128"/>
    </location>
</feature>
<keyword evidence="1" id="KW-0175">Coiled coil</keyword>
<organism evidence="3 5">
    <name type="scientific">Pseudomonas helleri</name>
    <dbReference type="NCBI Taxonomy" id="1608996"/>
    <lineage>
        <taxon>Bacteria</taxon>
        <taxon>Pseudomonadati</taxon>
        <taxon>Pseudomonadota</taxon>
        <taxon>Gammaproteobacteria</taxon>
        <taxon>Pseudomonadales</taxon>
        <taxon>Pseudomonadaceae</taxon>
        <taxon>Pseudomonas</taxon>
    </lineage>
</organism>
<evidence type="ECO:0000313" key="4">
    <source>
        <dbReference type="EMBL" id="MQU33477.1"/>
    </source>
</evidence>
<evidence type="ECO:0000256" key="1">
    <source>
        <dbReference type="SAM" id="Coils"/>
    </source>
</evidence>
<dbReference type="Pfam" id="PF11740">
    <property type="entry name" value="KfrA_N"/>
    <property type="match status" value="1"/>
</dbReference>
<evidence type="ECO:0000313" key="6">
    <source>
        <dbReference type="Proteomes" id="UP000470186"/>
    </source>
</evidence>
<dbReference type="EMBL" id="WIWF01000117">
    <property type="protein sequence ID" value="MQT76928.1"/>
    <property type="molecule type" value="Genomic_DNA"/>
</dbReference>
<dbReference type="InterPro" id="IPR021104">
    <property type="entry name" value="KfrA_DNA-bd_N"/>
</dbReference>
<dbReference type="Proteomes" id="UP000447574">
    <property type="component" value="Unassembled WGS sequence"/>
</dbReference>
<name>A0A7X2BVR5_9PSED</name>
<keyword evidence="6" id="KW-1185">Reference proteome</keyword>
<dbReference type="EMBL" id="WIVX01000110">
    <property type="protein sequence ID" value="MQU33477.1"/>
    <property type="molecule type" value="Genomic_DNA"/>
</dbReference>
<evidence type="ECO:0000313" key="3">
    <source>
        <dbReference type="EMBL" id="MQT76928.1"/>
    </source>
</evidence>
<dbReference type="AlphaFoldDB" id="A0A7X2BVR5"/>
<accession>A0A7X2BVR5</accession>
<sequence>MSRLEITQERVQLAQQALVARGVYPSADAVHKELGNVGAKSTIEHHMRALYVQAHNGQAPDPATAVPVETLDLARLIFSAQLLDRIADLRSAVHFQTHSREIVEHQNSELQKKMRESENKLRESECDRRELLVTVAAQRELLAESRAKVRLLEEEILFTRQSLRGLEAARDAQLQEFRSLQESLAAVNAENCVLGERLKRACAETRMTRRQLHH</sequence>
<dbReference type="Proteomes" id="UP000470186">
    <property type="component" value="Unassembled WGS sequence"/>
</dbReference>
<protein>
    <recommendedName>
        <fullName evidence="2">KfrA N-terminal DNA-binding domain-containing protein</fullName>
    </recommendedName>
</protein>
<feature type="coiled-coil region" evidence="1">
    <location>
        <begin position="100"/>
        <end position="183"/>
    </location>
</feature>
<reference evidence="5 6" key="1">
    <citation type="submission" date="2019-10" db="EMBL/GenBank/DDBJ databases">
        <title>Evaluation of single-gene subtyping targets for Pseudomonas.</title>
        <authorList>
            <person name="Reichler S.J."/>
            <person name="Orsi R.H."/>
            <person name="Wiedmann M."/>
            <person name="Martin N.H."/>
            <person name="Murphy S.I."/>
        </authorList>
    </citation>
    <scope>NUCLEOTIDE SEQUENCE [LARGE SCALE GENOMIC DNA]</scope>
    <source>
        <strain evidence="4 6">FSL R10-2107</strain>
        <strain evidence="3 5">FSL R10-2932</strain>
    </source>
</reference>
<gene>
    <name evidence="4" type="ORF">GHO30_19170</name>
    <name evidence="3" type="ORF">GHO37_21920</name>
</gene>